<name>A0A3D9IIY1_9BACL</name>
<feature type="transmembrane region" description="Helical" evidence="1">
    <location>
        <begin position="20"/>
        <end position="47"/>
    </location>
</feature>
<dbReference type="InterPro" id="IPR018730">
    <property type="entry name" value="DUF2273"/>
</dbReference>
<dbReference type="Proteomes" id="UP000256869">
    <property type="component" value="Unassembled WGS sequence"/>
</dbReference>
<proteinExistence type="predicted"/>
<dbReference type="EMBL" id="QRDY01000005">
    <property type="protein sequence ID" value="RED61651.1"/>
    <property type="molecule type" value="Genomic_DNA"/>
</dbReference>
<keyword evidence="1" id="KW-1133">Transmembrane helix</keyword>
<gene>
    <name evidence="2" type="ORF">DFP95_10579</name>
</gene>
<accession>A0A3D9IIY1</accession>
<evidence type="ECO:0000313" key="3">
    <source>
        <dbReference type="Proteomes" id="UP000256869"/>
    </source>
</evidence>
<organism evidence="2 3">
    <name type="scientific">Cohnella lupini</name>
    <dbReference type="NCBI Taxonomy" id="1294267"/>
    <lineage>
        <taxon>Bacteria</taxon>
        <taxon>Bacillati</taxon>
        <taxon>Bacillota</taxon>
        <taxon>Bacilli</taxon>
        <taxon>Bacillales</taxon>
        <taxon>Paenibacillaceae</taxon>
        <taxon>Cohnella</taxon>
    </lineage>
</organism>
<dbReference type="RefSeq" id="WP_115992689.1">
    <property type="nucleotide sequence ID" value="NZ_QRDY01000005.1"/>
</dbReference>
<keyword evidence="3" id="KW-1185">Reference proteome</keyword>
<keyword evidence="1" id="KW-0472">Membrane</keyword>
<sequence length="76" mass="9010">MWRVWWESFGGRIAGVAAGLLFGIIYLISGFWDMLFCALLIGIGYWIGKQKDERRGPLFPWDRLSDWVSDRWPWSR</sequence>
<dbReference type="AlphaFoldDB" id="A0A3D9IIY1"/>
<protein>
    <submittedName>
        <fullName evidence="2">Putative membrane protein</fullName>
    </submittedName>
</protein>
<keyword evidence="1" id="KW-0812">Transmembrane</keyword>
<evidence type="ECO:0000313" key="2">
    <source>
        <dbReference type="EMBL" id="RED61651.1"/>
    </source>
</evidence>
<dbReference type="OrthoDB" id="1798631at2"/>
<dbReference type="Pfam" id="PF10031">
    <property type="entry name" value="DUF2273"/>
    <property type="match status" value="1"/>
</dbReference>
<evidence type="ECO:0000256" key="1">
    <source>
        <dbReference type="SAM" id="Phobius"/>
    </source>
</evidence>
<comment type="caution">
    <text evidence="2">The sequence shown here is derived from an EMBL/GenBank/DDBJ whole genome shotgun (WGS) entry which is preliminary data.</text>
</comment>
<reference evidence="2 3" key="1">
    <citation type="submission" date="2018-07" db="EMBL/GenBank/DDBJ databases">
        <title>Genomic Encyclopedia of Type Strains, Phase III (KMG-III): the genomes of soil and plant-associated and newly described type strains.</title>
        <authorList>
            <person name="Whitman W."/>
        </authorList>
    </citation>
    <scope>NUCLEOTIDE SEQUENCE [LARGE SCALE GENOMIC DNA]</scope>
    <source>
        <strain evidence="2 3">CECT 8236</strain>
    </source>
</reference>